<dbReference type="PROSITE" id="PS50076">
    <property type="entry name" value="DNAJ_2"/>
    <property type="match status" value="1"/>
</dbReference>
<dbReference type="Proteomes" id="UP000307440">
    <property type="component" value="Unassembled WGS sequence"/>
</dbReference>
<reference evidence="3 4" key="1">
    <citation type="journal article" date="2019" name="Nat. Ecol. Evol.">
        <title>Megaphylogeny resolves global patterns of mushroom evolution.</title>
        <authorList>
            <person name="Varga T."/>
            <person name="Krizsan K."/>
            <person name="Foldi C."/>
            <person name="Dima B."/>
            <person name="Sanchez-Garcia M."/>
            <person name="Sanchez-Ramirez S."/>
            <person name="Szollosi G.J."/>
            <person name="Szarkandi J.G."/>
            <person name="Papp V."/>
            <person name="Albert L."/>
            <person name="Andreopoulos W."/>
            <person name="Angelini C."/>
            <person name="Antonin V."/>
            <person name="Barry K.W."/>
            <person name="Bougher N.L."/>
            <person name="Buchanan P."/>
            <person name="Buyck B."/>
            <person name="Bense V."/>
            <person name="Catcheside P."/>
            <person name="Chovatia M."/>
            <person name="Cooper J."/>
            <person name="Damon W."/>
            <person name="Desjardin D."/>
            <person name="Finy P."/>
            <person name="Geml J."/>
            <person name="Haridas S."/>
            <person name="Hughes K."/>
            <person name="Justo A."/>
            <person name="Karasinski D."/>
            <person name="Kautmanova I."/>
            <person name="Kiss B."/>
            <person name="Kocsube S."/>
            <person name="Kotiranta H."/>
            <person name="LaButti K.M."/>
            <person name="Lechner B.E."/>
            <person name="Liimatainen K."/>
            <person name="Lipzen A."/>
            <person name="Lukacs Z."/>
            <person name="Mihaltcheva S."/>
            <person name="Morgado L.N."/>
            <person name="Niskanen T."/>
            <person name="Noordeloos M.E."/>
            <person name="Ohm R.A."/>
            <person name="Ortiz-Santana B."/>
            <person name="Ovrebo C."/>
            <person name="Racz N."/>
            <person name="Riley R."/>
            <person name="Savchenko A."/>
            <person name="Shiryaev A."/>
            <person name="Soop K."/>
            <person name="Spirin V."/>
            <person name="Szebenyi C."/>
            <person name="Tomsovsky M."/>
            <person name="Tulloss R.E."/>
            <person name="Uehling J."/>
            <person name="Grigoriev I.V."/>
            <person name="Vagvolgyi C."/>
            <person name="Papp T."/>
            <person name="Martin F.M."/>
            <person name="Miettinen O."/>
            <person name="Hibbett D.S."/>
            <person name="Nagy L.G."/>
        </authorList>
    </citation>
    <scope>NUCLEOTIDE SEQUENCE [LARGE SCALE GENOMIC DNA]</scope>
    <source>
        <strain evidence="3 4">CBS 121175</strain>
    </source>
</reference>
<evidence type="ECO:0000256" key="1">
    <source>
        <dbReference type="SAM" id="MobiDB-lite"/>
    </source>
</evidence>
<name>A0A5C3L014_COPMA</name>
<gene>
    <name evidence="3" type="ORF">FA15DRAFT_667736</name>
</gene>
<dbReference type="CDD" id="cd06257">
    <property type="entry name" value="DnaJ"/>
    <property type="match status" value="1"/>
</dbReference>
<feature type="region of interest" description="Disordered" evidence="1">
    <location>
        <begin position="195"/>
        <end position="219"/>
    </location>
</feature>
<dbReference type="STRING" id="230819.A0A5C3L014"/>
<evidence type="ECO:0000313" key="3">
    <source>
        <dbReference type="EMBL" id="TFK26239.1"/>
    </source>
</evidence>
<feature type="compositionally biased region" description="Basic and acidic residues" evidence="1">
    <location>
        <begin position="195"/>
        <end position="209"/>
    </location>
</feature>
<dbReference type="InterPro" id="IPR018253">
    <property type="entry name" value="DnaJ_domain_CS"/>
</dbReference>
<dbReference type="PRINTS" id="PR00625">
    <property type="entry name" value="JDOMAIN"/>
</dbReference>
<dbReference type="Pfam" id="PF00226">
    <property type="entry name" value="DnaJ"/>
    <property type="match status" value="1"/>
</dbReference>
<feature type="region of interest" description="Disordered" evidence="1">
    <location>
        <begin position="148"/>
        <end position="180"/>
    </location>
</feature>
<organism evidence="3 4">
    <name type="scientific">Coprinopsis marcescibilis</name>
    <name type="common">Agaric fungus</name>
    <name type="synonym">Psathyrella marcescibilis</name>
    <dbReference type="NCBI Taxonomy" id="230819"/>
    <lineage>
        <taxon>Eukaryota</taxon>
        <taxon>Fungi</taxon>
        <taxon>Dikarya</taxon>
        <taxon>Basidiomycota</taxon>
        <taxon>Agaricomycotina</taxon>
        <taxon>Agaricomycetes</taxon>
        <taxon>Agaricomycetidae</taxon>
        <taxon>Agaricales</taxon>
        <taxon>Agaricineae</taxon>
        <taxon>Psathyrellaceae</taxon>
        <taxon>Coprinopsis</taxon>
    </lineage>
</organism>
<proteinExistence type="predicted"/>
<dbReference type="InterPro" id="IPR036869">
    <property type="entry name" value="J_dom_sf"/>
</dbReference>
<dbReference type="InterPro" id="IPR050817">
    <property type="entry name" value="DjlA_DnaK_co-chaperone"/>
</dbReference>
<dbReference type="EMBL" id="ML210177">
    <property type="protein sequence ID" value="TFK26239.1"/>
    <property type="molecule type" value="Genomic_DNA"/>
</dbReference>
<dbReference type="SUPFAM" id="SSF46565">
    <property type="entry name" value="Chaperone J-domain"/>
    <property type="match status" value="1"/>
</dbReference>
<dbReference type="AlphaFoldDB" id="A0A5C3L014"/>
<sequence>MADRKKLPNLYDILGVDKSASTSEVKRAYRKKVLETHPDKLDPAATDQERQAAEREFHKVQDAFETLGDPAKKRRYDAVSALRFDPESISKHSAHLMADRAEWARQQAEISDRRMAAFTKQLEDRKMQLEQQIALRKKKIAATRVPLKTTDPTSRGTKSTASTVPPQTADPTSRETNYLSKTLADFEVRRRVALQRKAEREEAARERELAVNIRPPLTA</sequence>
<feature type="compositionally biased region" description="Polar residues" evidence="1">
    <location>
        <begin position="150"/>
        <end position="180"/>
    </location>
</feature>
<dbReference type="PROSITE" id="PS00636">
    <property type="entry name" value="DNAJ_1"/>
    <property type="match status" value="1"/>
</dbReference>
<evidence type="ECO:0000259" key="2">
    <source>
        <dbReference type="PROSITE" id="PS50076"/>
    </source>
</evidence>
<feature type="domain" description="J" evidence="2">
    <location>
        <begin position="9"/>
        <end position="80"/>
    </location>
</feature>
<keyword evidence="4" id="KW-1185">Reference proteome</keyword>
<dbReference type="OrthoDB" id="442087at2759"/>
<dbReference type="PANTHER" id="PTHR24074">
    <property type="entry name" value="CO-CHAPERONE PROTEIN DJLA"/>
    <property type="match status" value="1"/>
</dbReference>
<accession>A0A5C3L014</accession>
<evidence type="ECO:0000313" key="4">
    <source>
        <dbReference type="Proteomes" id="UP000307440"/>
    </source>
</evidence>
<dbReference type="Gene3D" id="1.10.287.110">
    <property type="entry name" value="DnaJ domain"/>
    <property type="match status" value="1"/>
</dbReference>
<dbReference type="InterPro" id="IPR001623">
    <property type="entry name" value="DnaJ_domain"/>
</dbReference>
<protein>
    <submittedName>
        <fullName evidence="3">DnaJ-domain-containing protein</fullName>
    </submittedName>
</protein>
<dbReference type="SMART" id="SM00271">
    <property type="entry name" value="DnaJ"/>
    <property type="match status" value="1"/>
</dbReference>